<feature type="transmembrane region" description="Helical" evidence="5">
    <location>
        <begin position="363"/>
        <end position="396"/>
    </location>
</feature>
<dbReference type="CDD" id="cd06174">
    <property type="entry name" value="MFS"/>
    <property type="match status" value="1"/>
</dbReference>
<evidence type="ECO:0000259" key="6">
    <source>
        <dbReference type="PROSITE" id="PS50850"/>
    </source>
</evidence>
<protein>
    <submittedName>
        <fullName evidence="7">MFS transporter</fullName>
    </submittedName>
</protein>
<accession>A0A9W6P3S8</accession>
<dbReference type="Pfam" id="PF07690">
    <property type="entry name" value="MFS_1"/>
    <property type="match status" value="1"/>
</dbReference>
<dbReference type="PANTHER" id="PTHR23526">
    <property type="entry name" value="INTEGRAL MEMBRANE TRANSPORT PROTEIN-RELATED"/>
    <property type="match status" value="1"/>
</dbReference>
<keyword evidence="8" id="KW-1185">Reference proteome</keyword>
<feature type="transmembrane region" description="Helical" evidence="5">
    <location>
        <begin position="79"/>
        <end position="98"/>
    </location>
</feature>
<evidence type="ECO:0000256" key="5">
    <source>
        <dbReference type="SAM" id="Phobius"/>
    </source>
</evidence>
<feature type="domain" description="Major facilitator superfamily (MFS) profile" evidence="6">
    <location>
        <begin position="1"/>
        <end position="407"/>
    </location>
</feature>
<dbReference type="Gene3D" id="1.20.1250.20">
    <property type="entry name" value="MFS general substrate transporter like domains"/>
    <property type="match status" value="1"/>
</dbReference>
<dbReference type="Proteomes" id="UP001165092">
    <property type="component" value="Unassembled WGS sequence"/>
</dbReference>
<feature type="transmembrane region" description="Helical" evidence="5">
    <location>
        <begin position="294"/>
        <end position="313"/>
    </location>
</feature>
<reference evidence="7" key="1">
    <citation type="submission" date="2023-02" db="EMBL/GenBank/DDBJ databases">
        <title>Nocardiopsis ansamitocini NBRC 112285.</title>
        <authorList>
            <person name="Ichikawa N."/>
            <person name="Sato H."/>
            <person name="Tonouchi N."/>
        </authorList>
    </citation>
    <scope>NUCLEOTIDE SEQUENCE</scope>
    <source>
        <strain evidence="7">NBRC 112285</strain>
    </source>
</reference>
<dbReference type="RefSeq" id="WP_285757396.1">
    <property type="nucleotide sequence ID" value="NZ_BSQG01000001.1"/>
</dbReference>
<keyword evidence="3 5" id="KW-1133">Transmembrane helix</keyword>
<comment type="caution">
    <text evidence="7">The sequence shown here is derived from an EMBL/GenBank/DDBJ whole genome shotgun (WGS) entry which is preliminary data.</text>
</comment>
<sequence>MHPPPASPTSRNWFPWLLVAVVLLQTAHNLARPLMSYLAISLGAGEVAIGLLTVAYSLVAVLAAVPLGRFTDRYPSSSLVLGAGIALLAAAAAILAVAPSLWVLALGGSLLGLGHLVFIIAGQGLIARQSPEHLLDRDFGWFTAAVAVGQMIGPGVAGLLLGDASGTGLTDPSRAALWIAVATALLAAPCLLGIAARLAPNRTAGAGTVGTVGTQPKVSLPSILRRPGIPSGLLVSMALLASVDILVAYLPLIAEQRGIAPVVAGALLSLRAVAAIASRLLLPLLLRRWTRRTLIMLSAGGAALALACVPLPQANPVTMGAALLVGGFLLGLGQPLTMTSVVRAVPASARSTALAIRLTSNRFGLVAMPAGAALIAGTGGAAGAVWFTCAVLALAGGAAVRTPPDRGSTADSA</sequence>
<feature type="transmembrane region" description="Helical" evidence="5">
    <location>
        <begin position="259"/>
        <end position="282"/>
    </location>
</feature>
<dbReference type="InterPro" id="IPR052528">
    <property type="entry name" value="Sugar_transport-like"/>
</dbReference>
<dbReference type="SUPFAM" id="SSF103473">
    <property type="entry name" value="MFS general substrate transporter"/>
    <property type="match status" value="1"/>
</dbReference>
<feature type="transmembrane region" description="Helical" evidence="5">
    <location>
        <begin position="176"/>
        <end position="196"/>
    </location>
</feature>
<dbReference type="GO" id="GO:0022857">
    <property type="term" value="F:transmembrane transporter activity"/>
    <property type="evidence" value="ECO:0007669"/>
    <property type="project" value="InterPro"/>
</dbReference>
<dbReference type="InterPro" id="IPR020846">
    <property type="entry name" value="MFS_dom"/>
</dbReference>
<dbReference type="AlphaFoldDB" id="A0A9W6P3S8"/>
<dbReference type="InterPro" id="IPR036259">
    <property type="entry name" value="MFS_trans_sf"/>
</dbReference>
<comment type="subcellular location">
    <subcellularLocation>
        <location evidence="1">Cell membrane</location>
        <topology evidence="1">Multi-pass membrane protein</topology>
    </subcellularLocation>
</comment>
<evidence type="ECO:0000313" key="7">
    <source>
        <dbReference type="EMBL" id="GLU46552.1"/>
    </source>
</evidence>
<feature type="transmembrane region" description="Helical" evidence="5">
    <location>
        <begin position="104"/>
        <end position="127"/>
    </location>
</feature>
<feature type="transmembrane region" description="Helical" evidence="5">
    <location>
        <begin position="39"/>
        <end position="67"/>
    </location>
</feature>
<evidence type="ECO:0000256" key="4">
    <source>
        <dbReference type="ARBA" id="ARBA00023136"/>
    </source>
</evidence>
<feature type="transmembrane region" description="Helical" evidence="5">
    <location>
        <begin position="233"/>
        <end position="253"/>
    </location>
</feature>
<name>A0A9W6P3S8_9ACTN</name>
<dbReference type="EMBL" id="BSQG01000001">
    <property type="protein sequence ID" value="GLU46552.1"/>
    <property type="molecule type" value="Genomic_DNA"/>
</dbReference>
<proteinExistence type="predicted"/>
<gene>
    <name evidence="7" type="ORF">Nans01_09030</name>
</gene>
<dbReference type="PROSITE" id="PS50850">
    <property type="entry name" value="MFS"/>
    <property type="match status" value="1"/>
</dbReference>
<evidence type="ECO:0000256" key="3">
    <source>
        <dbReference type="ARBA" id="ARBA00022989"/>
    </source>
</evidence>
<organism evidence="7 8">
    <name type="scientific">Nocardiopsis ansamitocini</name>
    <dbReference type="NCBI Taxonomy" id="1670832"/>
    <lineage>
        <taxon>Bacteria</taxon>
        <taxon>Bacillati</taxon>
        <taxon>Actinomycetota</taxon>
        <taxon>Actinomycetes</taxon>
        <taxon>Streptosporangiales</taxon>
        <taxon>Nocardiopsidaceae</taxon>
        <taxon>Nocardiopsis</taxon>
    </lineage>
</organism>
<dbReference type="InterPro" id="IPR011701">
    <property type="entry name" value="MFS"/>
</dbReference>
<keyword evidence="2 5" id="KW-0812">Transmembrane</keyword>
<keyword evidence="4 5" id="KW-0472">Membrane</keyword>
<feature type="transmembrane region" description="Helical" evidence="5">
    <location>
        <begin position="139"/>
        <end position="161"/>
    </location>
</feature>
<dbReference type="PRINTS" id="PR01035">
    <property type="entry name" value="TCRTETA"/>
</dbReference>
<feature type="transmembrane region" description="Helical" evidence="5">
    <location>
        <begin position="319"/>
        <end position="342"/>
    </location>
</feature>
<dbReference type="InterPro" id="IPR001958">
    <property type="entry name" value="Tet-R_TetA/multi-R_MdtG-like"/>
</dbReference>
<evidence type="ECO:0000256" key="1">
    <source>
        <dbReference type="ARBA" id="ARBA00004651"/>
    </source>
</evidence>
<dbReference type="PANTHER" id="PTHR23526:SF4">
    <property type="entry name" value="INTEGRAL MEMBRANE TRANSPORT PROTEIN"/>
    <property type="match status" value="1"/>
</dbReference>
<evidence type="ECO:0000256" key="2">
    <source>
        <dbReference type="ARBA" id="ARBA00022692"/>
    </source>
</evidence>
<evidence type="ECO:0000313" key="8">
    <source>
        <dbReference type="Proteomes" id="UP001165092"/>
    </source>
</evidence>
<dbReference type="GO" id="GO:0005886">
    <property type="term" value="C:plasma membrane"/>
    <property type="evidence" value="ECO:0007669"/>
    <property type="project" value="UniProtKB-SubCell"/>
</dbReference>